<evidence type="ECO:0000256" key="1">
    <source>
        <dbReference type="ARBA" id="ARBA00022884"/>
    </source>
</evidence>
<accession>A0AAD4M4T9</accession>
<dbReference type="GO" id="GO:1990904">
    <property type="term" value="C:ribonucleoprotein complex"/>
    <property type="evidence" value="ECO:0007669"/>
    <property type="project" value="UniProtKB-UniRule"/>
</dbReference>
<gene>
    <name evidence="5" type="ORF">B0F90DRAFT_1628378</name>
</gene>
<dbReference type="InterPro" id="IPR045537">
    <property type="entry name" value="Lar7_xRRM"/>
</dbReference>
<feature type="domain" description="XRRM" evidence="4">
    <location>
        <begin position="312"/>
        <end position="449"/>
    </location>
</feature>
<evidence type="ECO:0000313" key="5">
    <source>
        <dbReference type="EMBL" id="KAI0301516.1"/>
    </source>
</evidence>
<dbReference type="PROSITE" id="PS51939">
    <property type="entry name" value="XRRM"/>
    <property type="match status" value="1"/>
</dbReference>
<dbReference type="Proteomes" id="UP001203297">
    <property type="component" value="Unassembled WGS sequence"/>
</dbReference>
<feature type="region of interest" description="Disordered" evidence="3">
    <location>
        <begin position="280"/>
        <end position="301"/>
    </location>
</feature>
<dbReference type="InterPro" id="IPR014886">
    <property type="entry name" value="La_xRRM"/>
</dbReference>
<evidence type="ECO:0000259" key="4">
    <source>
        <dbReference type="PROSITE" id="PS51939"/>
    </source>
</evidence>
<evidence type="ECO:0000256" key="2">
    <source>
        <dbReference type="PROSITE-ProRule" id="PRU01288"/>
    </source>
</evidence>
<dbReference type="InterPro" id="IPR012677">
    <property type="entry name" value="Nucleotide-bd_a/b_plait_sf"/>
</dbReference>
<feature type="region of interest" description="Disordered" evidence="3">
    <location>
        <begin position="464"/>
        <end position="489"/>
    </location>
</feature>
<dbReference type="GO" id="GO:0070034">
    <property type="term" value="F:telomerase RNA binding"/>
    <property type="evidence" value="ECO:0007669"/>
    <property type="project" value="InterPro"/>
</dbReference>
<evidence type="ECO:0000256" key="3">
    <source>
        <dbReference type="SAM" id="MobiDB-lite"/>
    </source>
</evidence>
<dbReference type="EMBL" id="WTXG01000014">
    <property type="protein sequence ID" value="KAI0301516.1"/>
    <property type="molecule type" value="Genomic_DNA"/>
</dbReference>
<comment type="caution">
    <text evidence="5">The sequence shown here is derived from an EMBL/GenBank/DDBJ whole genome shotgun (WGS) entry which is preliminary data.</text>
</comment>
<reference evidence="5" key="1">
    <citation type="journal article" date="2022" name="New Phytol.">
        <title>Evolutionary transition to the ectomycorrhizal habit in the genomes of a hyperdiverse lineage of mushroom-forming fungi.</title>
        <authorList>
            <person name="Looney B."/>
            <person name="Miyauchi S."/>
            <person name="Morin E."/>
            <person name="Drula E."/>
            <person name="Courty P.E."/>
            <person name="Kohler A."/>
            <person name="Kuo A."/>
            <person name="LaButti K."/>
            <person name="Pangilinan J."/>
            <person name="Lipzen A."/>
            <person name="Riley R."/>
            <person name="Andreopoulos W."/>
            <person name="He G."/>
            <person name="Johnson J."/>
            <person name="Nolan M."/>
            <person name="Tritt A."/>
            <person name="Barry K.W."/>
            <person name="Grigoriev I.V."/>
            <person name="Nagy L.G."/>
            <person name="Hibbett D."/>
            <person name="Henrissat B."/>
            <person name="Matheny P.B."/>
            <person name="Labbe J."/>
            <person name="Martin F.M."/>
        </authorList>
    </citation>
    <scope>NUCLEOTIDE SEQUENCE</scope>
    <source>
        <strain evidence="5">BPL690</strain>
    </source>
</reference>
<dbReference type="Pfam" id="PF19977">
    <property type="entry name" value="xRRM"/>
    <property type="match status" value="1"/>
</dbReference>
<protein>
    <recommendedName>
        <fullName evidence="4">XRRM domain-containing protein</fullName>
    </recommendedName>
</protein>
<proteinExistence type="predicted"/>
<name>A0AAD4M4T9_9AGAM</name>
<dbReference type="Gene3D" id="3.30.70.330">
    <property type="match status" value="1"/>
</dbReference>
<keyword evidence="6" id="KW-1185">Reference proteome</keyword>
<evidence type="ECO:0000313" key="6">
    <source>
        <dbReference type="Proteomes" id="UP001203297"/>
    </source>
</evidence>
<dbReference type="AlphaFoldDB" id="A0AAD4M4T9"/>
<organism evidence="5 6">
    <name type="scientific">Multifurca ochricompacta</name>
    <dbReference type="NCBI Taxonomy" id="376703"/>
    <lineage>
        <taxon>Eukaryota</taxon>
        <taxon>Fungi</taxon>
        <taxon>Dikarya</taxon>
        <taxon>Basidiomycota</taxon>
        <taxon>Agaricomycotina</taxon>
        <taxon>Agaricomycetes</taxon>
        <taxon>Russulales</taxon>
        <taxon>Russulaceae</taxon>
        <taxon>Multifurca</taxon>
    </lineage>
</organism>
<feature type="compositionally biased region" description="Basic and acidic residues" evidence="3">
    <location>
        <begin position="464"/>
        <end position="475"/>
    </location>
</feature>
<keyword evidence="1 2" id="KW-0694">RNA-binding</keyword>
<sequence>MSLSHSHSHSHSIELDQVSTTTLILFHLAFSNYQLWINPTLRDPNKDGCMSFNPSQNLISLRTLLHTSPLFLAANTDILTEASIVKSLRTHARHIFDVRMIIVDKTQPRSGGYELRRKDWVEVTQRFPTFNPEYWDAQTIYIENVPHSFRSTIGISKLLHSLLNNHSSSSLGSYQCIESIFFPPHHQDPPDALPKCKGFALVTLADLSTSSHLLSRFPYKRNNSNSALTGGDTTPEEQEARKAGFRTLSKERWEALQAEYIEYRDSLLRPITDSSYAVPHTIHPPAPTSQHHVKNAHDSDQAEQRGSSCAWSYPRSCVLFVRHVPPDTNKTALRTRFSALLGDSFALDYVDYTKGLDTCYLRLTTREHALSLLKLFKEDAAEMGKKGEEEETRLVLELLEGRREEMYWEQVPEKVRVLAVQHARAVVHETAAAAKGGGGCHHDIGKGKVGVRVGVGVEVGVRDAVEERGDGEEHTSSGTGGRKRRRHRR</sequence>
<dbReference type="GO" id="GO:1904868">
    <property type="term" value="P:telomerase catalytic core complex assembly"/>
    <property type="evidence" value="ECO:0007669"/>
    <property type="project" value="InterPro"/>
</dbReference>